<dbReference type="Gene3D" id="3.40.1090.10">
    <property type="entry name" value="Cytosolic phospholipase A2 catalytic domain"/>
    <property type="match status" value="2"/>
</dbReference>
<evidence type="ECO:0000256" key="4">
    <source>
        <dbReference type="PROSITE-ProRule" id="PRU01161"/>
    </source>
</evidence>
<dbReference type="Proteomes" id="UP000319342">
    <property type="component" value="Chromosome"/>
</dbReference>
<evidence type="ECO:0000313" key="7">
    <source>
        <dbReference type="EMBL" id="QDU86529.1"/>
    </source>
</evidence>
<dbReference type="Pfam" id="PF01734">
    <property type="entry name" value="Patatin"/>
    <property type="match status" value="1"/>
</dbReference>
<accession>A0A518D4Y9</accession>
<proteinExistence type="predicted"/>
<feature type="active site" description="Proton acceptor" evidence="4">
    <location>
        <position position="242"/>
    </location>
</feature>
<feature type="short sequence motif" description="DGA/G" evidence="4">
    <location>
        <begin position="242"/>
        <end position="244"/>
    </location>
</feature>
<dbReference type="GO" id="GO:0016787">
    <property type="term" value="F:hydrolase activity"/>
    <property type="evidence" value="ECO:0007669"/>
    <property type="project" value="UniProtKB-UniRule"/>
</dbReference>
<dbReference type="EMBL" id="CP036290">
    <property type="protein sequence ID" value="QDU86529.1"/>
    <property type="molecule type" value="Genomic_DNA"/>
</dbReference>
<feature type="region of interest" description="Disordered" evidence="5">
    <location>
        <begin position="1"/>
        <end position="33"/>
    </location>
</feature>
<evidence type="ECO:0000256" key="2">
    <source>
        <dbReference type="ARBA" id="ARBA00022963"/>
    </source>
</evidence>
<keyword evidence="1 4" id="KW-0378">Hydrolase</keyword>
<protein>
    <submittedName>
        <fullName evidence="7">Patatin-like phospholipase</fullName>
    </submittedName>
</protein>
<keyword evidence="2 4" id="KW-0442">Lipid degradation</keyword>
<dbReference type="InterPro" id="IPR016035">
    <property type="entry name" value="Acyl_Trfase/lysoPLipase"/>
</dbReference>
<sequence>MRGVNPPAAAPDPEPSASTPTDRPAEGPSDDGLALVMSGGGARGAYQVGFLRAVAEQVPSFDPPILTGVSAGAINAAFLGSHAGTFATRVGQLEQLWRDLRADDVMDASTLKVWQIALGFGLRLLSGGLITTKERRSLLDTSPLRAFLCRVLDAPDGRLPGVARNIESGRLRALALTASSYTDGGTVTFCEGRDVELWRRPLRRSRKVDLTVDHVMASSALPFFFPAVKLDEGTRDAAWYGDGGIRLTAPLAPAVHLGATRILAISTRSNEELPKGGHPVEEAIPYPPPSQIGSALMNAMFLDQFDGDALRMERVNRLVAKIPPDDRGDLREIGLKVFRPSQDLGAMANEYEARLPKNLRFLTRGTGTLETRNNDFLSLIMFQTDYVSRLVELGHADALQQSDEIAAFLG</sequence>
<dbReference type="InterPro" id="IPR002641">
    <property type="entry name" value="PNPLA_dom"/>
</dbReference>
<feature type="short sequence motif" description="GXSXG" evidence="4">
    <location>
        <begin position="68"/>
        <end position="72"/>
    </location>
</feature>
<dbReference type="PANTHER" id="PTHR14226:SF57">
    <property type="entry name" value="BLR7027 PROTEIN"/>
    <property type="match status" value="1"/>
</dbReference>
<evidence type="ECO:0000313" key="8">
    <source>
        <dbReference type="Proteomes" id="UP000319342"/>
    </source>
</evidence>
<reference evidence="7 8" key="1">
    <citation type="submission" date="2019-02" db="EMBL/GenBank/DDBJ databases">
        <title>Deep-cultivation of Planctomycetes and their phenomic and genomic characterization uncovers novel biology.</title>
        <authorList>
            <person name="Wiegand S."/>
            <person name="Jogler M."/>
            <person name="Boedeker C."/>
            <person name="Pinto D."/>
            <person name="Vollmers J."/>
            <person name="Rivas-Marin E."/>
            <person name="Kohn T."/>
            <person name="Peeters S.H."/>
            <person name="Heuer A."/>
            <person name="Rast P."/>
            <person name="Oberbeckmann S."/>
            <person name="Bunk B."/>
            <person name="Jeske O."/>
            <person name="Meyerdierks A."/>
            <person name="Storesund J.E."/>
            <person name="Kallscheuer N."/>
            <person name="Luecker S."/>
            <person name="Lage O.M."/>
            <person name="Pohl T."/>
            <person name="Merkel B.J."/>
            <person name="Hornburger P."/>
            <person name="Mueller R.-W."/>
            <person name="Bruemmer F."/>
            <person name="Labrenz M."/>
            <person name="Spormann A.M."/>
            <person name="Op den Camp H."/>
            <person name="Overmann J."/>
            <person name="Amann R."/>
            <person name="Jetten M.S.M."/>
            <person name="Mascher T."/>
            <person name="Medema M.H."/>
            <person name="Devos D.P."/>
            <person name="Kaster A.-K."/>
            <person name="Ovreas L."/>
            <person name="Rohde M."/>
            <person name="Galperin M.Y."/>
            <person name="Jogler C."/>
        </authorList>
    </citation>
    <scope>NUCLEOTIDE SEQUENCE [LARGE SCALE GENOMIC DNA]</scope>
    <source>
        <strain evidence="7 8">Pla163</strain>
    </source>
</reference>
<gene>
    <name evidence="7" type="ORF">Pla163_36800</name>
</gene>
<feature type="short sequence motif" description="GXGXXG" evidence="4">
    <location>
        <begin position="39"/>
        <end position="44"/>
    </location>
</feature>
<keyword evidence="3 4" id="KW-0443">Lipid metabolism</keyword>
<name>A0A518D4Y9_9BACT</name>
<keyword evidence="8" id="KW-1185">Reference proteome</keyword>
<dbReference type="SUPFAM" id="SSF52151">
    <property type="entry name" value="FabD/lysophospholipase-like"/>
    <property type="match status" value="1"/>
</dbReference>
<evidence type="ECO:0000259" key="6">
    <source>
        <dbReference type="PROSITE" id="PS51635"/>
    </source>
</evidence>
<evidence type="ECO:0000256" key="1">
    <source>
        <dbReference type="ARBA" id="ARBA00022801"/>
    </source>
</evidence>
<dbReference type="PANTHER" id="PTHR14226">
    <property type="entry name" value="NEUROPATHY TARGET ESTERASE/SWISS CHEESE D.MELANOGASTER"/>
    <property type="match status" value="1"/>
</dbReference>
<organism evidence="7 8">
    <name type="scientific">Rohdeia mirabilis</name>
    <dbReference type="NCBI Taxonomy" id="2528008"/>
    <lineage>
        <taxon>Bacteria</taxon>
        <taxon>Pseudomonadati</taxon>
        <taxon>Planctomycetota</taxon>
        <taxon>Planctomycetia</taxon>
        <taxon>Planctomycetia incertae sedis</taxon>
        <taxon>Rohdeia</taxon>
    </lineage>
</organism>
<feature type="active site" description="Nucleophile" evidence="4">
    <location>
        <position position="70"/>
    </location>
</feature>
<dbReference type="PROSITE" id="PS51635">
    <property type="entry name" value="PNPLA"/>
    <property type="match status" value="1"/>
</dbReference>
<dbReference type="GO" id="GO:0016042">
    <property type="term" value="P:lipid catabolic process"/>
    <property type="evidence" value="ECO:0007669"/>
    <property type="project" value="UniProtKB-UniRule"/>
</dbReference>
<feature type="domain" description="PNPLA" evidence="6">
    <location>
        <begin position="35"/>
        <end position="255"/>
    </location>
</feature>
<dbReference type="InterPro" id="IPR050301">
    <property type="entry name" value="NTE"/>
</dbReference>
<dbReference type="AlphaFoldDB" id="A0A518D4Y9"/>
<evidence type="ECO:0000256" key="3">
    <source>
        <dbReference type="ARBA" id="ARBA00023098"/>
    </source>
</evidence>
<dbReference type="OrthoDB" id="9770965at2"/>
<evidence type="ECO:0000256" key="5">
    <source>
        <dbReference type="SAM" id="MobiDB-lite"/>
    </source>
</evidence>